<dbReference type="HOGENOM" id="CLU_2779938_0_0_1"/>
<dbReference type="EnsemblPlants" id="OGLUM01G20860.3">
    <property type="protein sequence ID" value="OGLUM01G20860.3"/>
    <property type="gene ID" value="OGLUM01G20860"/>
</dbReference>
<protein>
    <submittedName>
        <fullName evidence="1">Uncharacterized protein</fullName>
    </submittedName>
</protein>
<reference evidence="1" key="3">
    <citation type="submission" date="2018-05" db="EMBL/GenBank/DDBJ databases">
        <title>OgluRS3 (Oryza glumaepatula Reference Sequence Version 3).</title>
        <authorList>
            <person name="Zhang J."/>
            <person name="Kudrna D."/>
            <person name="Lee S."/>
            <person name="Talag J."/>
            <person name="Welchert J."/>
            <person name="Wing R.A."/>
        </authorList>
    </citation>
    <scope>NUCLEOTIDE SEQUENCE [LARGE SCALE GENOMIC DNA]</scope>
</reference>
<proteinExistence type="predicted"/>
<dbReference type="AlphaFoldDB" id="A0A0D9Y9N4"/>
<reference evidence="1" key="1">
    <citation type="submission" date="2013-08" db="EMBL/GenBank/DDBJ databases">
        <title>Oryza genome evolution.</title>
        <authorList>
            <person name="Wing R.A."/>
            <person name="Panaud O."/>
            <person name="Oliveira A.C."/>
        </authorList>
    </citation>
    <scope>NUCLEOTIDE SEQUENCE</scope>
</reference>
<evidence type="ECO:0000313" key="1">
    <source>
        <dbReference type="EnsemblPlants" id="OGLUM01G20860.3"/>
    </source>
</evidence>
<sequence length="69" mass="7510">MESSGVTMISSFQTLSDEGNFVRFTIVQKLMPIWSPKRNACDARPQGVFFPGASGVVVSGFLECNILLP</sequence>
<accession>A0A0D9Y9N4</accession>
<dbReference type="Proteomes" id="UP000026961">
    <property type="component" value="Chromosome 1"/>
</dbReference>
<reference evidence="1" key="2">
    <citation type="submission" date="2015-04" db="UniProtKB">
        <authorList>
            <consortium name="EnsemblPlants"/>
        </authorList>
    </citation>
    <scope>IDENTIFICATION</scope>
</reference>
<keyword evidence="2" id="KW-1185">Reference proteome</keyword>
<name>A0A0D9Y9N4_9ORYZ</name>
<organism evidence="1">
    <name type="scientific">Oryza glumipatula</name>
    <dbReference type="NCBI Taxonomy" id="40148"/>
    <lineage>
        <taxon>Eukaryota</taxon>
        <taxon>Viridiplantae</taxon>
        <taxon>Streptophyta</taxon>
        <taxon>Embryophyta</taxon>
        <taxon>Tracheophyta</taxon>
        <taxon>Spermatophyta</taxon>
        <taxon>Magnoliopsida</taxon>
        <taxon>Liliopsida</taxon>
        <taxon>Poales</taxon>
        <taxon>Poaceae</taxon>
        <taxon>BOP clade</taxon>
        <taxon>Oryzoideae</taxon>
        <taxon>Oryzeae</taxon>
        <taxon>Oryzinae</taxon>
        <taxon>Oryza</taxon>
    </lineage>
</organism>
<dbReference type="Gramene" id="OGLUM01G20860.3">
    <property type="protein sequence ID" value="OGLUM01G20860.3"/>
    <property type="gene ID" value="OGLUM01G20860"/>
</dbReference>
<evidence type="ECO:0000313" key="2">
    <source>
        <dbReference type="Proteomes" id="UP000026961"/>
    </source>
</evidence>